<dbReference type="SUPFAM" id="SSF56784">
    <property type="entry name" value="HAD-like"/>
    <property type="match status" value="1"/>
</dbReference>
<gene>
    <name evidence="1" type="primary">yniC</name>
    <name evidence="1" type="ORF">Bravens_01233</name>
</gene>
<dbReference type="InterPro" id="IPR006439">
    <property type="entry name" value="HAD-SF_hydro_IA"/>
</dbReference>
<dbReference type="EC" id="3.1.3.68" evidence="1"/>
<dbReference type="NCBIfam" id="TIGR01509">
    <property type="entry name" value="HAD-SF-IA-v3"/>
    <property type="match status" value="1"/>
</dbReference>
<keyword evidence="2" id="KW-1185">Reference proteome</keyword>
<dbReference type="InterPro" id="IPR023214">
    <property type="entry name" value="HAD_sf"/>
</dbReference>
<dbReference type="Gene3D" id="3.40.50.1000">
    <property type="entry name" value="HAD superfamily/HAD-like"/>
    <property type="match status" value="1"/>
</dbReference>
<dbReference type="Proteomes" id="UP000243589">
    <property type="component" value="Unassembled WGS sequence"/>
</dbReference>
<dbReference type="AlphaFoldDB" id="A0A150H867"/>
<keyword evidence="1" id="KW-0378">Hydrolase</keyword>
<dbReference type="EMBL" id="LQQC01000010">
    <property type="protein sequence ID" value="KXZ58195.1"/>
    <property type="molecule type" value="Genomic_DNA"/>
</dbReference>
<evidence type="ECO:0000313" key="2">
    <source>
        <dbReference type="Proteomes" id="UP000243589"/>
    </source>
</evidence>
<dbReference type="InterPro" id="IPR036412">
    <property type="entry name" value="HAD-like_sf"/>
</dbReference>
<dbReference type="Gene3D" id="1.10.150.240">
    <property type="entry name" value="Putative phosphatase, domain 2"/>
    <property type="match status" value="1"/>
</dbReference>
<organism evidence="1 2">
    <name type="scientific">Brevibacterium ravenspurgense</name>
    <dbReference type="NCBI Taxonomy" id="479117"/>
    <lineage>
        <taxon>Bacteria</taxon>
        <taxon>Bacillati</taxon>
        <taxon>Actinomycetota</taxon>
        <taxon>Actinomycetes</taxon>
        <taxon>Micrococcales</taxon>
        <taxon>Brevibacteriaceae</taxon>
        <taxon>Brevibacterium</taxon>
    </lineage>
</organism>
<accession>A0A150H867</accession>
<dbReference type="CDD" id="cd07505">
    <property type="entry name" value="HAD_BPGM-like"/>
    <property type="match status" value="1"/>
</dbReference>
<reference evidence="1 2" key="1">
    <citation type="submission" date="2016-01" db="EMBL/GenBank/DDBJ databases">
        <title>Use of Whole Genome Sequencing to ascertain that Brevibacterium massiliense (Roux, Raoult 2009) is a later heterotypic synonym of Brevibacterium ravenspurgense (Mages 2008).</title>
        <authorList>
            <person name="Bernier A.-M."/>
            <person name="Burdz T."/>
            <person name="Huynh C."/>
            <person name="Pachecho A.L."/>
            <person name="Wiebe D."/>
            <person name="Bonner C."/>
            <person name="Bernard K."/>
        </authorList>
    </citation>
    <scope>NUCLEOTIDE SEQUENCE [LARGE SCALE GENOMIC DNA]</scope>
    <source>
        <strain evidence="1 2">CCUG56047</strain>
    </source>
</reference>
<protein>
    <submittedName>
        <fullName evidence="1">2-deoxyglucose-6-phosphate phosphatase</fullName>
        <ecNumber evidence="1">3.1.3.68</ecNumber>
    </submittedName>
</protein>
<dbReference type="SFLD" id="SFLDG01129">
    <property type="entry name" value="C1.5:_HAD__Beta-PGM__Phosphata"/>
    <property type="match status" value="1"/>
</dbReference>
<comment type="caution">
    <text evidence="1">The sequence shown here is derived from an EMBL/GenBank/DDBJ whole genome shotgun (WGS) entry which is preliminary data.</text>
</comment>
<dbReference type="RefSeq" id="WP_244878126.1">
    <property type="nucleotide sequence ID" value="NZ_LQQC01000010.1"/>
</dbReference>
<dbReference type="PANTHER" id="PTHR18901:SF38">
    <property type="entry name" value="PSEUDOURIDINE-5'-PHOSPHATASE"/>
    <property type="match status" value="1"/>
</dbReference>
<sequence>MEFSGVLWDMDGTIVDTEPYWIEAEHRLTAEFGLPWSQEDGLKLVGNALTVSAQVFIDLGVPLEPLEIINRLTRDVIAQVQERVPFRPGVRELFAQLREAGIPSAMVTMSFRPLADAVVASLPEGTFDAVITGDEVQHGKPHPEPYEVGAKALGLRPQECIAIEDSLNGALSASSAGAHTLVVPCHVDIPEDPRWSIAQSLEGLSLAEFQRAAIARQSQ</sequence>
<dbReference type="Pfam" id="PF00702">
    <property type="entry name" value="Hydrolase"/>
    <property type="match status" value="1"/>
</dbReference>
<name>A0A150H867_9MICO</name>
<dbReference type="GO" id="GO:0003850">
    <property type="term" value="F:2-deoxyglucose-6-phosphatase activity"/>
    <property type="evidence" value="ECO:0007669"/>
    <property type="project" value="UniProtKB-EC"/>
</dbReference>
<dbReference type="SFLD" id="SFLDS00003">
    <property type="entry name" value="Haloacid_Dehalogenase"/>
    <property type="match status" value="1"/>
</dbReference>
<dbReference type="PANTHER" id="PTHR18901">
    <property type="entry name" value="2-DEOXYGLUCOSE-6-PHOSPHATE PHOSPHATASE 2"/>
    <property type="match status" value="1"/>
</dbReference>
<dbReference type="PATRIC" id="fig|479117.4.peg.1228"/>
<evidence type="ECO:0000313" key="1">
    <source>
        <dbReference type="EMBL" id="KXZ58195.1"/>
    </source>
</evidence>
<proteinExistence type="predicted"/>
<dbReference type="PRINTS" id="PR00413">
    <property type="entry name" value="HADHALOGNASE"/>
</dbReference>
<dbReference type="InterPro" id="IPR023198">
    <property type="entry name" value="PGP-like_dom2"/>
</dbReference>